<evidence type="ECO:0000313" key="2">
    <source>
        <dbReference type="Proteomes" id="UP001253193"/>
    </source>
</evidence>
<comment type="caution">
    <text evidence="1">The sequence shown here is derived from an EMBL/GenBank/DDBJ whole genome shotgun (WGS) entry which is preliminary data.</text>
</comment>
<dbReference type="RefSeq" id="WP_311020059.1">
    <property type="nucleotide sequence ID" value="NZ_JAUHGG010000003.1"/>
</dbReference>
<reference evidence="1" key="1">
    <citation type="submission" date="2023-06" db="EMBL/GenBank/DDBJ databases">
        <title>Genomic Diversity of Vibrio spp. and Metagenomic Analysis of Pathogens in Florida Gulf Coastal Waters Following Hurricane Ian.</title>
        <authorList>
            <person name="Brumfield K.D."/>
        </authorList>
    </citation>
    <scope>NUCLEOTIDE SEQUENCE</scope>
    <source>
        <strain evidence="1">WBS2B-138</strain>
    </source>
</reference>
<protein>
    <submittedName>
        <fullName evidence="1">Uncharacterized protein</fullName>
    </submittedName>
</protein>
<dbReference type="EMBL" id="JAUHGG010000003">
    <property type="protein sequence ID" value="MDS1821191.1"/>
    <property type="molecule type" value="Genomic_DNA"/>
</dbReference>
<gene>
    <name evidence="1" type="ORF">QX249_11005</name>
</gene>
<sequence length="360" mass="40712">MKTLLITEKYSVASALCDAIDLSIESCDIFCVHPHHVWRYKLEKLSFEQVPFVGEPPKINNLLDGNSVFVPSPLHFIISGQSVWAGNVNSLVENVEILKSNLASGVYDQVICLGDSDPIGQLNIKRGLELVEVPDGIDVSLIKNSTLDPENLKYAFSNRSQINDSEFSLVSGQLLKNKFDYWWNSNSAIVLSEAAKFAGLEADPVISKYEALLMQYLDVTFKNSEFFESDLIKMMHCWVGTGKFKGEDFDYWYGLVSTSERSRIVKQMQYRGFLSDSNGSLSITDKGRDFLRLLHPRSLDLDLPFRVEAWRTGEGGGEATAKRYIRTFFGRQLRHQRKEMNKIRVERGKSSALKIESVGI</sequence>
<dbReference type="Proteomes" id="UP001253193">
    <property type="component" value="Unassembled WGS sequence"/>
</dbReference>
<proteinExistence type="predicted"/>
<dbReference type="AlphaFoldDB" id="A0AAW8PYT3"/>
<name>A0AAW8PYT3_VIBPH</name>
<evidence type="ECO:0000313" key="1">
    <source>
        <dbReference type="EMBL" id="MDS1821191.1"/>
    </source>
</evidence>
<accession>A0AAW8PYT3</accession>
<organism evidence="1 2">
    <name type="scientific">Vibrio parahaemolyticus</name>
    <dbReference type="NCBI Taxonomy" id="670"/>
    <lineage>
        <taxon>Bacteria</taxon>
        <taxon>Pseudomonadati</taxon>
        <taxon>Pseudomonadota</taxon>
        <taxon>Gammaproteobacteria</taxon>
        <taxon>Vibrionales</taxon>
        <taxon>Vibrionaceae</taxon>
        <taxon>Vibrio</taxon>
    </lineage>
</organism>